<evidence type="ECO:0000313" key="3">
    <source>
        <dbReference type="Proteomes" id="UP000263642"/>
    </source>
</evidence>
<dbReference type="AlphaFoldDB" id="A0A3D3RHQ1"/>
<feature type="transmembrane region" description="Helical" evidence="1">
    <location>
        <begin position="40"/>
        <end position="58"/>
    </location>
</feature>
<keyword evidence="1" id="KW-0812">Transmembrane</keyword>
<accession>A0A3D3RHQ1</accession>
<protein>
    <submittedName>
        <fullName evidence="2">Uncharacterized protein</fullName>
    </submittedName>
</protein>
<reference evidence="2 3" key="1">
    <citation type="journal article" date="2018" name="Nat. Biotechnol.">
        <title>A standardized bacterial taxonomy based on genome phylogeny substantially revises the tree of life.</title>
        <authorList>
            <person name="Parks D.H."/>
            <person name="Chuvochina M."/>
            <person name="Waite D.W."/>
            <person name="Rinke C."/>
            <person name="Skarshewski A."/>
            <person name="Chaumeil P.A."/>
            <person name="Hugenholtz P."/>
        </authorList>
    </citation>
    <scope>NUCLEOTIDE SEQUENCE [LARGE SCALE GENOMIC DNA]</scope>
    <source>
        <strain evidence="2">UBA9375</strain>
    </source>
</reference>
<name>A0A3D3RHQ1_9PLAN</name>
<feature type="non-terminal residue" evidence="2">
    <location>
        <position position="62"/>
    </location>
</feature>
<organism evidence="2 3">
    <name type="scientific">Gimesia maris</name>
    <dbReference type="NCBI Taxonomy" id="122"/>
    <lineage>
        <taxon>Bacteria</taxon>
        <taxon>Pseudomonadati</taxon>
        <taxon>Planctomycetota</taxon>
        <taxon>Planctomycetia</taxon>
        <taxon>Planctomycetales</taxon>
        <taxon>Planctomycetaceae</taxon>
        <taxon>Gimesia</taxon>
    </lineage>
</organism>
<dbReference type="EMBL" id="DQAY01000191">
    <property type="protein sequence ID" value="HCO27150.1"/>
    <property type="molecule type" value="Genomic_DNA"/>
</dbReference>
<sequence>MDKLKQLLESYFEIPAAGPGQGSAWNFQWNSPWPGWLPDWAVLLLGSGIVFLLIYAYLKDTA</sequence>
<proteinExistence type="predicted"/>
<keyword evidence="1" id="KW-0472">Membrane</keyword>
<dbReference type="Proteomes" id="UP000263642">
    <property type="component" value="Unassembled WGS sequence"/>
</dbReference>
<keyword evidence="1" id="KW-1133">Transmembrane helix</keyword>
<comment type="caution">
    <text evidence="2">The sequence shown here is derived from an EMBL/GenBank/DDBJ whole genome shotgun (WGS) entry which is preliminary data.</text>
</comment>
<evidence type="ECO:0000313" key="2">
    <source>
        <dbReference type="EMBL" id="HCO27150.1"/>
    </source>
</evidence>
<evidence type="ECO:0000256" key="1">
    <source>
        <dbReference type="SAM" id="Phobius"/>
    </source>
</evidence>
<gene>
    <name evidence="2" type="ORF">DIT97_30645</name>
</gene>